<dbReference type="SUPFAM" id="SSF141488">
    <property type="entry name" value="YdhA-like"/>
    <property type="match status" value="1"/>
</dbReference>
<dbReference type="Gene3D" id="2.40.128.200">
    <property type="match status" value="1"/>
</dbReference>
<evidence type="ECO:0000256" key="1">
    <source>
        <dbReference type="ARBA" id="ARBA00022729"/>
    </source>
</evidence>
<dbReference type="Pfam" id="PF09864">
    <property type="entry name" value="MliC"/>
    <property type="match status" value="1"/>
</dbReference>
<dbReference type="AlphaFoldDB" id="A0A510UH90"/>
<dbReference type="Proteomes" id="UP000448038">
    <property type="component" value="Unassembled WGS sequence"/>
</dbReference>
<dbReference type="EMBL" id="WOBN01000016">
    <property type="protein sequence ID" value="MUK49782.1"/>
    <property type="molecule type" value="Genomic_DNA"/>
</dbReference>
<evidence type="ECO:0000313" key="6">
    <source>
        <dbReference type="EMBL" id="GEK14002.1"/>
    </source>
</evidence>
<comment type="caution">
    <text evidence="6">The sequence shown here is derived from an EMBL/GenBank/DDBJ whole genome shotgun (WGS) entry which is preliminary data.</text>
</comment>
<sequence length="109" mass="11720">MKRLLVLAIFGVIGGCSSTTVPDMGAAKPVHYECEAGRNFDITFNNDDALLTLPKEEYVLKRAVSASGMKYVLNDGMPDVSSAIVFHGKGDEAILELGRVVLKNCTVSK</sequence>
<dbReference type="EMBL" id="BJTZ01000011">
    <property type="protein sequence ID" value="GEK14002.1"/>
    <property type="molecule type" value="Genomic_DNA"/>
</dbReference>
<keyword evidence="4 6" id="KW-0449">Lipoprotein</keyword>
<evidence type="ECO:0000256" key="2">
    <source>
        <dbReference type="ARBA" id="ARBA00023136"/>
    </source>
</evidence>
<evidence type="ECO:0000313" key="8">
    <source>
        <dbReference type="Proteomes" id="UP000321787"/>
    </source>
</evidence>
<reference evidence="6 8" key="1">
    <citation type="submission" date="2019-07" db="EMBL/GenBank/DDBJ databases">
        <title>Whole genome shotgun sequence of Aliivibrio fischeri NBRC 101058.</title>
        <authorList>
            <person name="Hosoyama A."/>
            <person name="Uohara A."/>
            <person name="Ohji S."/>
            <person name="Ichikawa N."/>
        </authorList>
    </citation>
    <scope>NUCLEOTIDE SEQUENCE [LARGE SCALE GENOMIC DNA]</scope>
    <source>
        <strain evidence="6 8">NBRC 101058</strain>
    </source>
</reference>
<evidence type="ECO:0000259" key="5">
    <source>
        <dbReference type="Pfam" id="PF09864"/>
    </source>
</evidence>
<proteinExistence type="predicted"/>
<evidence type="ECO:0000256" key="4">
    <source>
        <dbReference type="ARBA" id="ARBA00023288"/>
    </source>
</evidence>
<keyword evidence="3" id="KW-0564">Palmitate</keyword>
<evidence type="ECO:0000256" key="3">
    <source>
        <dbReference type="ARBA" id="ARBA00023139"/>
    </source>
</evidence>
<dbReference type="InterPro" id="IPR018660">
    <property type="entry name" value="MliC"/>
</dbReference>
<dbReference type="RefSeq" id="WP_146864238.1">
    <property type="nucleotide sequence ID" value="NZ_BJTZ01000011.1"/>
</dbReference>
<reference evidence="7 9" key="2">
    <citation type="submission" date="2019-11" db="EMBL/GenBank/DDBJ databases">
        <title>Using colonization assays and comparative genomics to discover symbiosis behaviors and factors in Vibrio fischeri.</title>
        <authorList>
            <person name="Bongrand C."/>
            <person name="Moriano-Gutierrez S."/>
            <person name="Arevalo P."/>
            <person name="Mcfall-Ngai M."/>
            <person name="Visick K."/>
            <person name="Polz M.F."/>
            <person name="Ruby E.G."/>
        </authorList>
    </citation>
    <scope>NUCLEOTIDE SEQUENCE [LARGE SCALE GENOMIC DNA]</scope>
    <source>
        <strain evidence="7">Emors.4.1</strain>
        <strain evidence="9">emors.4.1</strain>
    </source>
</reference>
<dbReference type="InterPro" id="IPR036328">
    <property type="entry name" value="MliC_sf"/>
</dbReference>
<organism evidence="6 8">
    <name type="scientific">Aliivibrio fischeri</name>
    <name type="common">Vibrio fischeri</name>
    <dbReference type="NCBI Taxonomy" id="668"/>
    <lineage>
        <taxon>Bacteria</taxon>
        <taxon>Pseudomonadati</taxon>
        <taxon>Pseudomonadota</taxon>
        <taxon>Gammaproteobacteria</taxon>
        <taxon>Vibrionales</taxon>
        <taxon>Vibrionaceae</taxon>
        <taxon>Aliivibrio</taxon>
    </lineage>
</organism>
<name>A0A510UH90_ALIFS</name>
<dbReference type="Proteomes" id="UP000321787">
    <property type="component" value="Unassembled WGS sequence"/>
</dbReference>
<evidence type="ECO:0000313" key="9">
    <source>
        <dbReference type="Proteomes" id="UP000448038"/>
    </source>
</evidence>
<dbReference type="PROSITE" id="PS51257">
    <property type="entry name" value="PROKAR_LIPOPROTEIN"/>
    <property type="match status" value="1"/>
</dbReference>
<accession>A0A510UH90</accession>
<keyword evidence="2" id="KW-0472">Membrane</keyword>
<keyword evidence="1" id="KW-0732">Signal</keyword>
<protein>
    <submittedName>
        <fullName evidence="6">Lipoprotein</fullName>
    </submittedName>
</protein>
<evidence type="ECO:0000313" key="7">
    <source>
        <dbReference type="EMBL" id="MUK49782.1"/>
    </source>
</evidence>
<gene>
    <name evidence="6" type="ORF">AFI02nite_20380</name>
    <name evidence="7" type="ORF">GNP88_11445</name>
</gene>
<feature type="domain" description="C-type lysozyme inhibitor" evidence="5">
    <location>
        <begin position="32"/>
        <end position="100"/>
    </location>
</feature>